<dbReference type="Gene3D" id="3.30.519.10">
    <property type="entry name" value="Guanine Nucleotide Dissociation Inhibitor, domain 2"/>
    <property type="match status" value="1"/>
</dbReference>
<evidence type="ECO:0000256" key="1">
    <source>
        <dbReference type="ARBA" id="ARBA00005593"/>
    </source>
</evidence>
<dbReference type="EMBL" id="GL349449">
    <property type="protein sequence ID" value="KNC47897.1"/>
    <property type="molecule type" value="Genomic_DNA"/>
</dbReference>
<dbReference type="GO" id="GO:0015031">
    <property type="term" value="P:protein transport"/>
    <property type="evidence" value="ECO:0007669"/>
    <property type="project" value="InterPro"/>
</dbReference>
<dbReference type="PRINTS" id="PR00892">
    <property type="entry name" value="RABGDI"/>
</dbReference>
<dbReference type="Gene3D" id="3.50.50.60">
    <property type="entry name" value="FAD/NAD(P)-binding domain"/>
    <property type="match status" value="1"/>
</dbReference>
<protein>
    <recommendedName>
        <fullName evidence="2">Rab GDP dissociation inhibitor</fullName>
    </recommendedName>
</protein>
<evidence type="ECO:0000256" key="2">
    <source>
        <dbReference type="RuleBase" id="RU363124"/>
    </source>
</evidence>
<organism evidence="3 4">
    <name type="scientific">Thecamonas trahens ATCC 50062</name>
    <dbReference type="NCBI Taxonomy" id="461836"/>
    <lineage>
        <taxon>Eukaryota</taxon>
        <taxon>Apusozoa</taxon>
        <taxon>Apusomonadida</taxon>
        <taxon>Apusomonadidae</taxon>
        <taxon>Thecamonas</taxon>
    </lineage>
</organism>
<dbReference type="eggNOG" id="KOG1439">
    <property type="taxonomic scope" value="Eukaryota"/>
</dbReference>
<gene>
    <name evidence="3" type="ORF">AMSG_04128</name>
</gene>
<comment type="similarity">
    <text evidence="1 2">Belongs to the Rab GDI family.</text>
</comment>
<dbReference type="GO" id="GO:0007264">
    <property type="term" value="P:small GTPase-mediated signal transduction"/>
    <property type="evidence" value="ECO:0007669"/>
    <property type="project" value="InterPro"/>
</dbReference>
<dbReference type="InterPro" id="IPR000806">
    <property type="entry name" value="RabGDI"/>
</dbReference>
<dbReference type="GO" id="GO:0005737">
    <property type="term" value="C:cytoplasm"/>
    <property type="evidence" value="ECO:0007669"/>
    <property type="project" value="TreeGrafter"/>
</dbReference>
<dbReference type="AlphaFoldDB" id="A0A0L0D680"/>
<keyword evidence="4" id="KW-1185">Reference proteome</keyword>
<dbReference type="RefSeq" id="XP_013758919.1">
    <property type="nucleotide sequence ID" value="XM_013903465.1"/>
</dbReference>
<dbReference type="SUPFAM" id="SSF51905">
    <property type="entry name" value="FAD/NAD(P)-binding domain"/>
    <property type="match status" value="2"/>
</dbReference>
<dbReference type="InterPro" id="IPR036188">
    <property type="entry name" value="FAD/NAD-bd_sf"/>
</dbReference>
<sequence>MDDKYDCIVLGTGLKECIISGLMSVERKKVLHMDRNDFYGGESASLTLDQLFQRFTDGQKPPESLGSSRDYQIDLIPKFIMANGALVNMLVFTGVNRYLEFKKVDGSFVMRGGKVYKVPATDVEALKSSLMGFFQKRKCKNFFAFAQNYDDADPSTHKGFNIDETPIKDIFEYYGLDDNTVEFIGHAVALNKDDSYLTRPARETFDRMKLYADSLARYGSSPYLYPLYGLGELPQGFARLSAIYGGTYMLQKPIEEVVYNDEGRVCGVKSEGEVAACDFVVGDPSYFPDKVRQTGSVVRCICILNHPIPSTDNAESCQIIVPQRQAGRNSDIYISCVSYAHNVAAPGKWIVLVSTTVETDNPLKELEPGFALLGEIEARFPSKDGVFITTSYDATTHFETSCDDVFKVYRAITGHDIDFDNPPRPDQDDE</sequence>
<evidence type="ECO:0000313" key="4">
    <source>
        <dbReference type="Proteomes" id="UP000054408"/>
    </source>
</evidence>
<dbReference type="OMA" id="FETKAKM"/>
<dbReference type="GO" id="GO:0016192">
    <property type="term" value="P:vesicle-mediated transport"/>
    <property type="evidence" value="ECO:0007669"/>
    <property type="project" value="TreeGrafter"/>
</dbReference>
<dbReference type="InterPro" id="IPR018203">
    <property type="entry name" value="GDP_dissociation_inhibitor"/>
</dbReference>
<proteinExistence type="inferred from homology"/>
<dbReference type="Pfam" id="PF00996">
    <property type="entry name" value="GDI"/>
    <property type="match status" value="1"/>
</dbReference>
<dbReference type="GeneID" id="25563690"/>
<dbReference type="PANTHER" id="PTHR11787">
    <property type="entry name" value="RAB GDP-DISSOCIATION INHIBITOR"/>
    <property type="match status" value="1"/>
</dbReference>
<dbReference type="OrthoDB" id="9446342at2759"/>
<name>A0A0L0D680_THETB</name>
<dbReference type="Gene3D" id="1.10.405.10">
    <property type="entry name" value="Guanine Nucleotide Dissociation Inhibitor, domain 1"/>
    <property type="match status" value="1"/>
</dbReference>
<dbReference type="STRING" id="461836.A0A0L0D680"/>
<dbReference type="PANTHER" id="PTHR11787:SF8">
    <property type="entry name" value="RAB GDP DISSOCIATION INHIBITOR"/>
    <property type="match status" value="1"/>
</dbReference>
<evidence type="ECO:0000313" key="3">
    <source>
        <dbReference type="EMBL" id="KNC47897.1"/>
    </source>
</evidence>
<dbReference type="GO" id="GO:0005093">
    <property type="term" value="F:Rab GDP-dissociation inhibitor activity"/>
    <property type="evidence" value="ECO:0007669"/>
    <property type="project" value="InterPro"/>
</dbReference>
<dbReference type="Proteomes" id="UP000054408">
    <property type="component" value="Unassembled WGS sequence"/>
</dbReference>
<accession>A0A0L0D680</accession>
<reference evidence="3 4" key="1">
    <citation type="submission" date="2010-05" db="EMBL/GenBank/DDBJ databases">
        <title>The Genome Sequence of Thecamonas trahens ATCC 50062.</title>
        <authorList>
            <consortium name="The Broad Institute Genome Sequencing Platform"/>
            <person name="Russ C."/>
            <person name="Cuomo C."/>
            <person name="Shea T."/>
            <person name="Young S.K."/>
            <person name="Zeng Q."/>
            <person name="Koehrsen M."/>
            <person name="Haas B."/>
            <person name="Borodovsky M."/>
            <person name="Guigo R."/>
            <person name="Alvarado L."/>
            <person name="Berlin A."/>
            <person name="Bochicchio J."/>
            <person name="Borenstein D."/>
            <person name="Chapman S."/>
            <person name="Chen Z."/>
            <person name="Freedman E."/>
            <person name="Gellesch M."/>
            <person name="Goldberg J."/>
            <person name="Griggs A."/>
            <person name="Gujja S."/>
            <person name="Heilman E."/>
            <person name="Heiman D."/>
            <person name="Hepburn T."/>
            <person name="Howarth C."/>
            <person name="Jen D."/>
            <person name="Larson L."/>
            <person name="Mehta T."/>
            <person name="Park D."/>
            <person name="Pearson M."/>
            <person name="Roberts A."/>
            <person name="Saif S."/>
            <person name="Shenoy N."/>
            <person name="Sisk P."/>
            <person name="Stolte C."/>
            <person name="Sykes S."/>
            <person name="Thomson T."/>
            <person name="Walk T."/>
            <person name="White J."/>
            <person name="Yandava C."/>
            <person name="Burger G."/>
            <person name="Gray M.W."/>
            <person name="Holland P.W.H."/>
            <person name="King N."/>
            <person name="Lang F.B.F."/>
            <person name="Roger A.J."/>
            <person name="Ruiz-Trillo I."/>
            <person name="Lander E."/>
            <person name="Nusbaum C."/>
        </authorList>
    </citation>
    <scope>NUCLEOTIDE SEQUENCE [LARGE SCALE GENOMIC DNA]</scope>
    <source>
        <strain evidence="3 4">ATCC 50062</strain>
    </source>
</reference>
<dbReference type="FunFam" id="1.10.405.10:FF:000001">
    <property type="entry name" value="Rab GDP dissociation inhibitor"/>
    <property type="match status" value="1"/>
</dbReference>
<dbReference type="PRINTS" id="PR00891">
    <property type="entry name" value="RABGDIREP"/>
</dbReference>